<organism evidence="2 3">
    <name type="scientific">Chlamydia muridarum</name>
    <dbReference type="NCBI Taxonomy" id="83560"/>
    <lineage>
        <taxon>Bacteria</taxon>
        <taxon>Pseudomonadati</taxon>
        <taxon>Chlamydiota</taxon>
        <taxon>Chlamydiia</taxon>
        <taxon>Chlamydiales</taxon>
        <taxon>Chlamydiaceae</taxon>
        <taxon>Chlamydia/Chlamydophila group</taxon>
        <taxon>Chlamydia</taxon>
    </lineage>
</organism>
<dbReference type="EMBL" id="CP007217">
    <property type="protein sequence ID" value="AJR10121.1"/>
    <property type="molecule type" value="Genomic_DNA"/>
</dbReference>
<keyword evidence="1" id="KW-0472">Membrane</keyword>
<dbReference type="KEGG" id="cmg:NC81_00080"/>
<dbReference type="OMA" id="ETTCLFV"/>
<evidence type="ECO:0000313" key="3">
    <source>
        <dbReference type="Proteomes" id="UP000260363"/>
    </source>
</evidence>
<gene>
    <name evidence="2" type="ORF">BD36_00085</name>
</gene>
<keyword evidence="1" id="KW-1133">Transmembrane helix</keyword>
<proteinExistence type="predicted"/>
<dbReference type="PATRIC" id="fig|83560.10.peg.16"/>
<keyword evidence="1" id="KW-0812">Transmembrane</keyword>
<accession>A0A097KGC3</accession>
<evidence type="ECO:0000313" key="2">
    <source>
        <dbReference type="EMBL" id="AJR10121.1"/>
    </source>
</evidence>
<feature type="transmembrane region" description="Helical" evidence="1">
    <location>
        <begin position="302"/>
        <end position="322"/>
    </location>
</feature>
<evidence type="ECO:0000256" key="1">
    <source>
        <dbReference type="SAM" id="Phobius"/>
    </source>
</evidence>
<dbReference type="KEGG" id="cmx:DNC_00080"/>
<dbReference type="Proteomes" id="UP000260363">
    <property type="component" value="Chromosome"/>
</dbReference>
<dbReference type="KEGG" id="cmm:NC80_00075"/>
<protein>
    <submittedName>
        <fullName evidence="2">Uncharacterized protein</fullName>
    </submittedName>
</protein>
<sequence>MDFKLPIYCMGITQDAENVTRIAILQKTCKGWRLCCCDKLTEEVALSLPKRFLSAKVVLSLQGQETLVKSVLSSLKSKNNFLKVVYAEQEATAAFPLQELVIAHHLGGWNSDQERALTLWMLQRQSIATQTALLEEKGVFATHISCRAKDIFSALQHTLLNRLASYFFVYEGIDETTCLFVREGSVLLARSFKNDSEGLLEDLLASFAYVQEVYKIRLSEIHGAYLSSSLRTVLSRQAGVPVIISPLFPHLSADQDSYRDAVAAAYQGIRSSKTCFTYSWADFSQKAFGHWIKRKLFGFTKLAMVSALLMFIGSGVESFFLVRQAQRMFREISSEKKLPCTLGSAQQAVKEICESDPAREYAYLPTVPTNQEVMDVLGRMTANLPSISFSHYMYKLEDIPSEERPLGGYKAYISLQGSANEEDFSSFIDKLSAWLGAQVLSKKLANSQFDVRMVLLGRE</sequence>
<dbReference type="GeneID" id="1245539"/>
<dbReference type="STRING" id="83560.NC80_00075"/>
<dbReference type="RefSeq" id="WP_010229114.1">
    <property type="nucleotide sequence ID" value="NZ_CP007217.1"/>
</dbReference>
<name>A0A097KGC3_CHLMR</name>
<dbReference type="AlphaFoldDB" id="A0A097KGC3"/>
<reference evidence="2 3" key="1">
    <citation type="submission" date="2014-02" db="EMBL/GenBank/DDBJ databases">
        <authorList>
            <person name="Chen C."/>
            <person name="Conrad T.A."/>
            <person name="Zhou Z."/>
            <person name="Lai Z."/>
            <person name="Zhong G."/>
        </authorList>
    </citation>
    <scope>NUCLEOTIDE SEQUENCE [LARGE SCALE GENOMIC DNA]</scope>
    <source>
        <strain evidence="2 3">Nigg3-28</strain>
    </source>
</reference>